<comment type="function">
    <text evidence="5">Catalyzes the O-sulfation of tyrosine residues within acidic motifs of polypeptides, using 3'-phosphoadenylyl sulfate (PAPS) as cosubstrate.</text>
</comment>
<dbReference type="InterPro" id="IPR026634">
    <property type="entry name" value="TPST-like"/>
</dbReference>
<dbReference type="PANTHER" id="PTHR12788">
    <property type="entry name" value="PROTEIN-TYROSINE SULFOTRANSFERASE 2"/>
    <property type="match status" value="1"/>
</dbReference>
<dbReference type="PANTHER" id="PTHR12788:SF8">
    <property type="entry name" value="PROTEIN-TYROSINE SULFOTRANSFERASE"/>
    <property type="match status" value="1"/>
</dbReference>
<evidence type="ECO:0000256" key="5">
    <source>
        <dbReference type="RuleBase" id="RU365018"/>
    </source>
</evidence>
<dbReference type="GO" id="GO:0005794">
    <property type="term" value="C:Golgi apparatus"/>
    <property type="evidence" value="ECO:0007669"/>
    <property type="project" value="UniProtKB-ARBA"/>
</dbReference>
<evidence type="ECO:0000313" key="7">
    <source>
        <dbReference type="Proteomes" id="UP001163046"/>
    </source>
</evidence>
<dbReference type="Gene3D" id="3.40.50.300">
    <property type="entry name" value="P-loop containing nucleotide triphosphate hydrolases"/>
    <property type="match status" value="1"/>
</dbReference>
<comment type="catalytic activity">
    <reaction evidence="4 5">
        <text>L-tyrosyl-[protein] + 3'-phosphoadenylyl sulfate = O-sulfo-L-tyrosine-[protein] + adenosine 3',5'-bisphosphate + H(+)</text>
        <dbReference type="Rhea" id="RHEA:16801"/>
        <dbReference type="Rhea" id="RHEA-COMP:10136"/>
        <dbReference type="Rhea" id="RHEA-COMP:11688"/>
        <dbReference type="ChEBI" id="CHEBI:15378"/>
        <dbReference type="ChEBI" id="CHEBI:46858"/>
        <dbReference type="ChEBI" id="CHEBI:58339"/>
        <dbReference type="ChEBI" id="CHEBI:58343"/>
        <dbReference type="ChEBI" id="CHEBI:65286"/>
        <dbReference type="EC" id="2.8.2.20"/>
    </reaction>
</comment>
<accession>A0A9W9YZY2</accession>
<comment type="similarity">
    <text evidence="1 5">Belongs to the protein sulfotransferase family.</text>
</comment>
<dbReference type="GO" id="GO:0008476">
    <property type="term" value="F:protein-tyrosine sulfotransferase activity"/>
    <property type="evidence" value="ECO:0007669"/>
    <property type="project" value="UniProtKB-EC"/>
</dbReference>
<evidence type="ECO:0000256" key="2">
    <source>
        <dbReference type="ARBA" id="ARBA00013262"/>
    </source>
</evidence>
<evidence type="ECO:0000256" key="3">
    <source>
        <dbReference type="ARBA" id="ARBA00022679"/>
    </source>
</evidence>
<dbReference type="InterPro" id="IPR027417">
    <property type="entry name" value="P-loop_NTPase"/>
</dbReference>
<evidence type="ECO:0000256" key="4">
    <source>
        <dbReference type="ARBA" id="ARBA00048460"/>
    </source>
</evidence>
<evidence type="ECO:0000313" key="6">
    <source>
        <dbReference type="EMBL" id="KAJ7372500.1"/>
    </source>
</evidence>
<dbReference type="Proteomes" id="UP001163046">
    <property type="component" value="Unassembled WGS sequence"/>
</dbReference>
<name>A0A9W9YZY2_9CNID</name>
<comment type="caution">
    <text evidence="6">The sequence shown here is derived from an EMBL/GenBank/DDBJ whole genome shotgun (WGS) entry which is preliminary data.</text>
</comment>
<keyword evidence="3 5" id="KW-0808">Transferase</keyword>
<gene>
    <name evidence="6" type="ORF">OS493_019009</name>
</gene>
<sequence>MLSNELNLIGLYKKRPELSKNQVFDKITKRSYSLATRGSRSKATNGTASDYVQLGYKVPNQWQGTFDQTLKIIGDKVGWFTAAFLSRETGRSTLEQLEHDYHVKGKFIHVIRNPFDNIATMALRLLSLRLGEHAEKHHISKQINSSIRRYFSIARNCQATKEVFGDRVLDIPGEEFVRDPSKYLRQICDFLEIPCSEDYLRDCASIVDPVPSVTRSLLVWTPGQIKEVYSLMQPIEFLQGYTFEN</sequence>
<dbReference type="SUPFAM" id="SSF52540">
    <property type="entry name" value="P-loop containing nucleoside triphosphate hydrolases"/>
    <property type="match status" value="1"/>
</dbReference>
<dbReference type="AlphaFoldDB" id="A0A9W9YZY2"/>
<evidence type="ECO:0000256" key="1">
    <source>
        <dbReference type="ARBA" id="ARBA00009988"/>
    </source>
</evidence>
<proteinExistence type="inferred from homology"/>
<dbReference type="EC" id="2.8.2.20" evidence="2 5"/>
<keyword evidence="7" id="KW-1185">Reference proteome</keyword>
<dbReference type="Pfam" id="PF13469">
    <property type="entry name" value="Sulfotransfer_3"/>
    <property type="match status" value="1"/>
</dbReference>
<dbReference type="OrthoDB" id="10351601at2759"/>
<reference evidence="6" key="1">
    <citation type="submission" date="2023-01" db="EMBL/GenBank/DDBJ databases">
        <title>Genome assembly of the deep-sea coral Lophelia pertusa.</title>
        <authorList>
            <person name="Herrera S."/>
            <person name="Cordes E."/>
        </authorList>
    </citation>
    <scope>NUCLEOTIDE SEQUENCE</scope>
    <source>
        <strain evidence="6">USNM1676648</strain>
        <tissue evidence="6">Polyp</tissue>
    </source>
</reference>
<organism evidence="6 7">
    <name type="scientific">Desmophyllum pertusum</name>
    <dbReference type="NCBI Taxonomy" id="174260"/>
    <lineage>
        <taxon>Eukaryota</taxon>
        <taxon>Metazoa</taxon>
        <taxon>Cnidaria</taxon>
        <taxon>Anthozoa</taxon>
        <taxon>Hexacorallia</taxon>
        <taxon>Scleractinia</taxon>
        <taxon>Caryophylliina</taxon>
        <taxon>Caryophylliidae</taxon>
        <taxon>Desmophyllum</taxon>
    </lineage>
</organism>
<protein>
    <recommendedName>
        <fullName evidence="2 5">Protein-tyrosine sulfotransferase</fullName>
        <ecNumber evidence="2 5">2.8.2.20</ecNumber>
    </recommendedName>
</protein>
<dbReference type="EMBL" id="MU826836">
    <property type="protein sequence ID" value="KAJ7372500.1"/>
    <property type="molecule type" value="Genomic_DNA"/>
</dbReference>